<dbReference type="EC" id="2.1.1.107" evidence="13"/>
<dbReference type="GO" id="GO:0004851">
    <property type="term" value="F:uroporphyrin-III C-methyltransferase activity"/>
    <property type="evidence" value="ECO:0007669"/>
    <property type="project" value="UniProtKB-EC"/>
</dbReference>
<dbReference type="PIRSF" id="PIRSF036426">
    <property type="entry name" value="Sirohaem_synth"/>
    <property type="match status" value="1"/>
</dbReference>
<evidence type="ECO:0000256" key="5">
    <source>
        <dbReference type="ARBA" id="ARBA00022691"/>
    </source>
</evidence>
<dbReference type="PANTHER" id="PTHR45790">
    <property type="entry name" value="SIROHEME SYNTHASE-RELATED"/>
    <property type="match status" value="1"/>
</dbReference>
<comment type="pathway">
    <text evidence="1">Porphyrin-containing compound metabolism; siroheme biosynthesis; sirohydrochlorin from precorrin-2: step 1/1.</text>
</comment>
<reference evidence="13" key="1">
    <citation type="submission" date="2021-04" db="EMBL/GenBank/DDBJ databases">
        <title>Biosynthetic gene clusters of Dactylosporangioum roseum.</title>
        <authorList>
            <person name="Hartkoorn R.C."/>
            <person name="Beaudoing E."/>
            <person name="Hot D."/>
            <person name="Moureu S."/>
        </authorList>
    </citation>
    <scope>NUCLEOTIDE SEQUENCE</scope>
    <source>
        <strain evidence="13">NRRL B-16295</strain>
    </source>
</reference>
<dbReference type="InterPro" id="IPR006366">
    <property type="entry name" value="CobA/CysG_C"/>
</dbReference>
<dbReference type="InterPro" id="IPR014777">
    <property type="entry name" value="4pyrrole_Mease_sub1"/>
</dbReference>
<dbReference type="InterPro" id="IPR000878">
    <property type="entry name" value="4pyrrol_Mease"/>
</dbReference>
<dbReference type="InterPro" id="IPR003043">
    <property type="entry name" value="Uropor_MeTrfase_CS"/>
</dbReference>
<protein>
    <submittedName>
        <fullName evidence="13">Uroporphyrinogen-III C-methyltransferase</fullName>
        <ecNumber evidence="13">2.1.1.107</ecNumber>
    </submittedName>
</protein>
<dbReference type="InterPro" id="IPR035996">
    <property type="entry name" value="4pyrrol_Methylase_sf"/>
</dbReference>
<dbReference type="InterPro" id="IPR050161">
    <property type="entry name" value="Siro_Cobalamin_biosynth"/>
</dbReference>
<evidence type="ECO:0000256" key="10">
    <source>
        <dbReference type="ARBA" id="ARBA00023268"/>
    </source>
</evidence>
<evidence type="ECO:0000256" key="11">
    <source>
        <dbReference type="ARBA" id="ARBA00047561"/>
    </source>
</evidence>
<dbReference type="EMBL" id="CP073721">
    <property type="protein sequence ID" value="UWZ35565.1"/>
    <property type="molecule type" value="Genomic_DNA"/>
</dbReference>
<evidence type="ECO:0000256" key="2">
    <source>
        <dbReference type="ARBA" id="ARBA00022573"/>
    </source>
</evidence>
<dbReference type="Gene3D" id="3.40.50.720">
    <property type="entry name" value="NAD(P)-binding Rossmann-like Domain"/>
    <property type="match status" value="1"/>
</dbReference>
<dbReference type="InterPro" id="IPR036291">
    <property type="entry name" value="NAD(P)-bd_dom_sf"/>
</dbReference>
<dbReference type="SUPFAM" id="SSF53790">
    <property type="entry name" value="Tetrapyrrole methylase"/>
    <property type="match status" value="1"/>
</dbReference>
<keyword evidence="10" id="KW-0511">Multifunctional enzyme</keyword>
<keyword evidence="4 13" id="KW-0808">Transferase</keyword>
<keyword evidence="6" id="KW-0560">Oxidoreductase</keyword>
<name>A0ABY5Z3C0_9ACTN</name>
<evidence type="ECO:0000256" key="9">
    <source>
        <dbReference type="ARBA" id="ARBA00023244"/>
    </source>
</evidence>
<dbReference type="Pfam" id="PF13241">
    <property type="entry name" value="NAD_binding_7"/>
    <property type="match status" value="1"/>
</dbReference>
<evidence type="ECO:0000313" key="13">
    <source>
        <dbReference type="EMBL" id="UWZ35565.1"/>
    </source>
</evidence>
<dbReference type="InterPro" id="IPR014776">
    <property type="entry name" value="4pyrrole_Mease_sub2"/>
</dbReference>
<evidence type="ECO:0000256" key="4">
    <source>
        <dbReference type="ARBA" id="ARBA00022679"/>
    </source>
</evidence>
<evidence type="ECO:0000256" key="8">
    <source>
        <dbReference type="ARBA" id="ARBA00023239"/>
    </source>
</evidence>
<comment type="catalytic activity">
    <reaction evidence="11">
        <text>precorrin-2 + NAD(+) = sirohydrochlorin + NADH + 2 H(+)</text>
        <dbReference type="Rhea" id="RHEA:15613"/>
        <dbReference type="ChEBI" id="CHEBI:15378"/>
        <dbReference type="ChEBI" id="CHEBI:57540"/>
        <dbReference type="ChEBI" id="CHEBI:57945"/>
        <dbReference type="ChEBI" id="CHEBI:58351"/>
        <dbReference type="ChEBI" id="CHEBI:58827"/>
        <dbReference type="EC" id="1.3.1.76"/>
    </reaction>
</comment>
<evidence type="ECO:0000259" key="12">
    <source>
        <dbReference type="Pfam" id="PF00590"/>
    </source>
</evidence>
<evidence type="ECO:0000256" key="6">
    <source>
        <dbReference type="ARBA" id="ARBA00023002"/>
    </source>
</evidence>
<evidence type="ECO:0000256" key="3">
    <source>
        <dbReference type="ARBA" id="ARBA00022603"/>
    </source>
</evidence>
<keyword evidence="3 13" id="KW-0489">Methyltransferase</keyword>
<dbReference type="Gene3D" id="3.30.950.10">
    <property type="entry name" value="Methyltransferase, Cobalt-precorrin-4 Transmethylase, Domain 2"/>
    <property type="match status" value="1"/>
</dbReference>
<dbReference type="SUPFAM" id="SSF51735">
    <property type="entry name" value="NAD(P)-binding Rossmann-fold domains"/>
    <property type="match status" value="1"/>
</dbReference>
<sequence length="401" mass="41410">MTPYPLGLQLDGLRVLVVGGGAVATRRVPALLDAGADLVLVSPHITPALQSHADAGRLTWLARRFEPGDLDGAWLVHVAVDDPEAAARVSEAAAERRVFCVRADDRHAATAWTPAVTRHGPVTVAVLGGGDPLRAVAVRDTIAEDLAGGAVDAVAAPDDAGPGRVALVGSGPGDPELITVRGRRLLAAADVVVIDRLAAGLLLDELRPDVELVDASKIPYGRSVAQEEINRVLVDRARAGKFVVRLKGGDPFVFGRGGEEVQACAAAGVPVVVVPGISSSIAVPSAAGIPVTHRGVAHEFTVVSGHLPPGHPESLVDWPVLARLRGTLCVLMGLKNLPAIAAILQEHGRAPDTPVAVVQEGTMRDQRTVRATLSTVADAVKEAALRPPAVVVVGPVVNTLA</sequence>
<organism evidence="13 14">
    <name type="scientific">Dactylosporangium roseum</name>
    <dbReference type="NCBI Taxonomy" id="47989"/>
    <lineage>
        <taxon>Bacteria</taxon>
        <taxon>Bacillati</taxon>
        <taxon>Actinomycetota</taxon>
        <taxon>Actinomycetes</taxon>
        <taxon>Micromonosporales</taxon>
        <taxon>Micromonosporaceae</taxon>
        <taxon>Dactylosporangium</taxon>
    </lineage>
</organism>
<evidence type="ECO:0000256" key="7">
    <source>
        <dbReference type="ARBA" id="ARBA00023027"/>
    </source>
</evidence>
<keyword evidence="14" id="KW-1185">Reference proteome</keyword>
<dbReference type="GO" id="GO:0032259">
    <property type="term" value="P:methylation"/>
    <property type="evidence" value="ECO:0007669"/>
    <property type="project" value="UniProtKB-KW"/>
</dbReference>
<dbReference type="RefSeq" id="WP_260724912.1">
    <property type="nucleotide sequence ID" value="NZ_BAAABS010000078.1"/>
</dbReference>
<keyword evidence="8" id="KW-0456">Lyase</keyword>
<dbReference type="InterPro" id="IPR012409">
    <property type="entry name" value="Sirohaem_synth"/>
</dbReference>
<evidence type="ECO:0000313" key="14">
    <source>
        <dbReference type="Proteomes" id="UP001058271"/>
    </source>
</evidence>
<accession>A0ABY5Z3C0</accession>
<evidence type="ECO:0000256" key="1">
    <source>
        <dbReference type="ARBA" id="ARBA00005010"/>
    </source>
</evidence>
<keyword evidence="9" id="KW-0627">Porphyrin biosynthesis</keyword>
<keyword evidence="5" id="KW-0949">S-adenosyl-L-methionine</keyword>
<dbReference type="InterPro" id="IPR006367">
    <property type="entry name" value="Sirohaem_synthase_N"/>
</dbReference>
<dbReference type="Proteomes" id="UP001058271">
    <property type="component" value="Chromosome"/>
</dbReference>
<dbReference type="CDD" id="cd11642">
    <property type="entry name" value="SUMT"/>
    <property type="match status" value="1"/>
</dbReference>
<keyword evidence="2" id="KW-0169">Cobalamin biosynthesis</keyword>
<dbReference type="NCBIfam" id="TIGR01470">
    <property type="entry name" value="cysG_Nterm"/>
    <property type="match status" value="1"/>
</dbReference>
<keyword evidence="7" id="KW-0520">NAD</keyword>
<dbReference type="NCBIfam" id="TIGR01469">
    <property type="entry name" value="cobA_cysG_Cterm"/>
    <property type="match status" value="1"/>
</dbReference>
<dbReference type="Gene3D" id="3.40.1010.10">
    <property type="entry name" value="Cobalt-precorrin-4 Transmethylase, Domain 1"/>
    <property type="match status" value="1"/>
</dbReference>
<dbReference type="NCBIfam" id="NF004790">
    <property type="entry name" value="PRK06136.1"/>
    <property type="match status" value="1"/>
</dbReference>
<gene>
    <name evidence="13" type="primary">cobA</name>
    <name evidence="13" type="ORF">Drose_31320</name>
</gene>
<dbReference type="PROSITE" id="PS00839">
    <property type="entry name" value="SUMT_1"/>
    <property type="match status" value="1"/>
</dbReference>
<dbReference type="Pfam" id="PF00590">
    <property type="entry name" value="TP_methylase"/>
    <property type="match status" value="1"/>
</dbReference>
<feature type="domain" description="Tetrapyrrole methylase" evidence="12">
    <location>
        <begin position="165"/>
        <end position="376"/>
    </location>
</feature>
<proteinExistence type="predicted"/>
<dbReference type="PANTHER" id="PTHR45790:SF3">
    <property type="entry name" value="S-ADENOSYL-L-METHIONINE-DEPENDENT UROPORPHYRINOGEN III METHYLTRANSFERASE, CHLOROPLASTIC"/>
    <property type="match status" value="1"/>
</dbReference>